<dbReference type="Proteomes" id="UP000663853">
    <property type="component" value="Unassembled WGS sequence"/>
</dbReference>
<dbReference type="EMBL" id="CAJMXA010001820">
    <property type="protein sequence ID" value="CAE6470800.1"/>
    <property type="molecule type" value="Genomic_DNA"/>
</dbReference>
<dbReference type="AlphaFoldDB" id="A0A8H3C068"/>
<evidence type="ECO:0000313" key="2">
    <source>
        <dbReference type="Proteomes" id="UP000663853"/>
    </source>
</evidence>
<accession>A0A8H3C068</accession>
<reference evidence="1" key="1">
    <citation type="submission" date="2021-01" db="EMBL/GenBank/DDBJ databases">
        <authorList>
            <person name="Kaushik A."/>
        </authorList>
    </citation>
    <scope>NUCLEOTIDE SEQUENCE</scope>
    <source>
        <strain evidence="1">AG6-10EEA</strain>
    </source>
</reference>
<sequence length="135" mass="14676">MPTTDPEVHQTARATESALKDAVKRIEGPPVKLDCSVGRPGAIHAVEPTRATTPDGLREAVWDDLQVPKRRMDRFTVYLLLLTAQDHTPYPDSQPEEFIVQGVEVSCDGPGSLLAGVIRGLDIDIRTAEEVAPGH</sequence>
<proteinExistence type="predicted"/>
<comment type="caution">
    <text evidence="1">The sequence shown here is derived from an EMBL/GenBank/DDBJ whole genome shotgun (WGS) entry which is preliminary data.</text>
</comment>
<protein>
    <submittedName>
        <fullName evidence="1">Uncharacterized protein</fullName>
    </submittedName>
</protein>
<evidence type="ECO:0000313" key="1">
    <source>
        <dbReference type="EMBL" id="CAE6470800.1"/>
    </source>
</evidence>
<gene>
    <name evidence="1" type="ORF">RDB_LOCUS74434</name>
</gene>
<name>A0A8H3C068_9AGAM</name>
<organism evidence="1 2">
    <name type="scientific">Rhizoctonia solani</name>
    <dbReference type="NCBI Taxonomy" id="456999"/>
    <lineage>
        <taxon>Eukaryota</taxon>
        <taxon>Fungi</taxon>
        <taxon>Dikarya</taxon>
        <taxon>Basidiomycota</taxon>
        <taxon>Agaricomycotina</taxon>
        <taxon>Agaricomycetes</taxon>
        <taxon>Cantharellales</taxon>
        <taxon>Ceratobasidiaceae</taxon>
        <taxon>Rhizoctonia</taxon>
    </lineage>
</organism>